<organism evidence="6 7">
    <name type="scientific">Candidatus Corynebacterium gallistercoris</name>
    <dbReference type="NCBI Taxonomy" id="2838530"/>
    <lineage>
        <taxon>Bacteria</taxon>
        <taxon>Bacillati</taxon>
        <taxon>Actinomycetota</taxon>
        <taxon>Actinomycetes</taxon>
        <taxon>Mycobacteriales</taxon>
        <taxon>Corynebacteriaceae</taxon>
        <taxon>Corynebacterium</taxon>
    </lineage>
</organism>
<dbReference type="InterPro" id="IPR006145">
    <property type="entry name" value="PsdUridine_synth_RsuA/RluA"/>
</dbReference>
<dbReference type="PANTHER" id="PTHR21600">
    <property type="entry name" value="MITOCHONDRIAL RNA PSEUDOURIDINE SYNTHASE"/>
    <property type="match status" value="1"/>
</dbReference>
<dbReference type="Proteomes" id="UP000824189">
    <property type="component" value="Unassembled WGS sequence"/>
</dbReference>
<dbReference type="AlphaFoldDB" id="A0A9D1RZ57"/>
<evidence type="ECO:0000256" key="4">
    <source>
        <dbReference type="SAM" id="MobiDB-lite"/>
    </source>
</evidence>
<proteinExistence type="predicted"/>
<dbReference type="PANTHER" id="PTHR21600:SF84">
    <property type="entry name" value="PSEUDOURIDINE SYNTHASE RSUA_RLUA-LIKE DOMAIN-CONTAINING PROTEIN"/>
    <property type="match status" value="1"/>
</dbReference>
<comment type="catalytic activity">
    <reaction evidence="1">
        <text>a uridine in RNA = a pseudouridine in RNA</text>
        <dbReference type="Rhea" id="RHEA:48348"/>
        <dbReference type="Rhea" id="RHEA-COMP:12068"/>
        <dbReference type="Rhea" id="RHEA-COMP:12069"/>
        <dbReference type="ChEBI" id="CHEBI:65314"/>
        <dbReference type="ChEBI" id="CHEBI:65315"/>
    </reaction>
</comment>
<accession>A0A9D1RZ57</accession>
<feature type="region of interest" description="Disordered" evidence="4">
    <location>
        <begin position="1"/>
        <end position="20"/>
    </location>
</feature>
<reference evidence="6" key="1">
    <citation type="journal article" date="2021" name="PeerJ">
        <title>Extensive microbial diversity within the chicken gut microbiome revealed by metagenomics and culture.</title>
        <authorList>
            <person name="Gilroy R."/>
            <person name="Ravi A."/>
            <person name="Getino M."/>
            <person name="Pursley I."/>
            <person name="Horton D.L."/>
            <person name="Alikhan N.F."/>
            <person name="Baker D."/>
            <person name="Gharbi K."/>
            <person name="Hall N."/>
            <person name="Watson M."/>
            <person name="Adriaenssens E.M."/>
            <person name="Foster-Nyarko E."/>
            <person name="Jarju S."/>
            <person name="Secka A."/>
            <person name="Antonio M."/>
            <person name="Oren A."/>
            <person name="Chaudhuri R.R."/>
            <person name="La Ragione R."/>
            <person name="Hildebrand F."/>
            <person name="Pallen M.J."/>
        </authorList>
    </citation>
    <scope>NUCLEOTIDE SEQUENCE</scope>
    <source>
        <strain evidence="6">4376</strain>
    </source>
</reference>
<evidence type="ECO:0000313" key="7">
    <source>
        <dbReference type="Proteomes" id="UP000824189"/>
    </source>
</evidence>
<protein>
    <recommendedName>
        <fullName evidence="2">RNA pseudouridylate synthase</fullName>
    </recommendedName>
    <alternativeName>
        <fullName evidence="3">RNA-uridine isomerase</fullName>
    </alternativeName>
</protein>
<dbReference type="InterPro" id="IPR050188">
    <property type="entry name" value="RluA_PseudoU_synthase"/>
</dbReference>
<sequence>MVNPLPIKQGLNPTRAQVPQHWPEPVSAADFVWHLVSHQRHRADHDDFAAVLARFAAGEVVGDGGAPLLPDTPLRPGTFISFYKYPAAERQVPGELTVLHRDDNIVVVDKPPFLATMPRGQHIRQTATVKARVQLDNPELSPCHRLDRLTRGVLMFTARQSVRGAYQTLFDRRVPSKVYEALTPLPDEAPFAPHPDFADWRSWHAPTPETPWVLRHRMIKIRGRLSTYLEPGEPNAETHITGMRVEHREGRDVCVWRMQPHTGKTHQLRVVLRALGLPIINDPLYAELSDAALVDPAAALPSPPHVEDEDFTAPMGLIAKELHFTDPLSGERRVFVSRF</sequence>
<dbReference type="Gene3D" id="3.30.2350.10">
    <property type="entry name" value="Pseudouridine synthase"/>
    <property type="match status" value="1"/>
</dbReference>
<evidence type="ECO:0000313" key="6">
    <source>
        <dbReference type="EMBL" id="HIW96185.1"/>
    </source>
</evidence>
<dbReference type="GO" id="GO:0140098">
    <property type="term" value="F:catalytic activity, acting on RNA"/>
    <property type="evidence" value="ECO:0007669"/>
    <property type="project" value="UniProtKB-ARBA"/>
</dbReference>
<evidence type="ECO:0000256" key="1">
    <source>
        <dbReference type="ARBA" id="ARBA00000073"/>
    </source>
</evidence>
<name>A0A9D1RZ57_9CORY</name>
<gene>
    <name evidence="6" type="ORF">H9867_06860</name>
</gene>
<dbReference type="SUPFAM" id="SSF55120">
    <property type="entry name" value="Pseudouridine synthase"/>
    <property type="match status" value="1"/>
</dbReference>
<dbReference type="GO" id="GO:0009982">
    <property type="term" value="F:pseudouridine synthase activity"/>
    <property type="evidence" value="ECO:0007669"/>
    <property type="project" value="InterPro"/>
</dbReference>
<evidence type="ECO:0000256" key="2">
    <source>
        <dbReference type="ARBA" id="ARBA00031870"/>
    </source>
</evidence>
<dbReference type="GO" id="GO:0003723">
    <property type="term" value="F:RNA binding"/>
    <property type="evidence" value="ECO:0007669"/>
    <property type="project" value="InterPro"/>
</dbReference>
<dbReference type="GO" id="GO:0000455">
    <property type="term" value="P:enzyme-directed rRNA pseudouridine synthesis"/>
    <property type="evidence" value="ECO:0007669"/>
    <property type="project" value="TreeGrafter"/>
</dbReference>
<comment type="caution">
    <text evidence="6">The sequence shown here is derived from an EMBL/GenBank/DDBJ whole genome shotgun (WGS) entry which is preliminary data.</text>
</comment>
<dbReference type="InterPro" id="IPR020103">
    <property type="entry name" value="PsdUridine_synth_cat_dom_sf"/>
</dbReference>
<dbReference type="EMBL" id="DXFZ01000085">
    <property type="protein sequence ID" value="HIW96185.1"/>
    <property type="molecule type" value="Genomic_DNA"/>
</dbReference>
<reference evidence="6" key="2">
    <citation type="submission" date="2021-04" db="EMBL/GenBank/DDBJ databases">
        <authorList>
            <person name="Gilroy R."/>
        </authorList>
    </citation>
    <scope>NUCLEOTIDE SEQUENCE</scope>
    <source>
        <strain evidence="6">4376</strain>
    </source>
</reference>
<dbReference type="Pfam" id="PF00849">
    <property type="entry name" value="PseudoU_synth_2"/>
    <property type="match status" value="1"/>
</dbReference>
<feature type="domain" description="Pseudouridine synthase RsuA/RluA-like" evidence="5">
    <location>
        <begin position="104"/>
        <end position="273"/>
    </location>
</feature>
<evidence type="ECO:0000259" key="5">
    <source>
        <dbReference type="Pfam" id="PF00849"/>
    </source>
</evidence>
<evidence type="ECO:0000256" key="3">
    <source>
        <dbReference type="ARBA" id="ARBA00033164"/>
    </source>
</evidence>